<dbReference type="SMART" id="SM00220">
    <property type="entry name" value="S_TKc"/>
    <property type="match status" value="1"/>
</dbReference>
<dbReference type="InterPro" id="IPR011009">
    <property type="entry name" value="Kinase-like_dom_sf"/>
</dbReference>
<dbReference type="InterPro" id="IPR051334">
    <property type="entry name" value="SRPK"/>
</dbReference>
<comment type="catalytic activity">
    <reaction evidence="7">
        <text>L-threonyl-[protein] + ATP = O-phospho-L-threonyl-[protein] + ADP + H(+)</text>
        <dbReference type="Rhea" id="RHEA:46608"/>
        <dbReference type="Rhea" id="RHEA-COMP:11060"/>
        <dbReference type="Rhea" id="RHEA-COMP:11605"/>
        <dbReference type="ChEBI" id="CHEBI:15378"/>
        <dbReference type="ChEBI" id="CHEBI:30013"/>
        <dbReference type="ChEBI" id="CHEBI:30616"/>
        <dbReference type="ChEBI" id="CHEBI:61977"/>
        <dbReference type="ChEBI" id="CHEBI:456216"/>
        <dbReference type="EC" id="2.7.11.1"/>
    </reaction>
</comment>
<evidence type="ECO:0000259" key="9">
    <source>
        <dbReference type="PROSITE" id="PS50011"/>
    </source>
</evidence>
<evidence type="ECO:0000256" key="3">
    <source>
        <dbReference type="ARBA" id="ARBA00022679"/>
    </source>
</evidence>
<dbReference type="GO" id="GO:0004674">
    <property type="term" value="F:protein serine/threonine kinase activity"/>
    <property type="evidence" value="ECO:0007669"/>
    <property type="project" value="UniProtKB-KW"/>
</dbReference>
<dbReference type="EMBL" id="BCLY01000005">
    <property type="protein sequence ID" value="GAQ05432.1"/>
    <property type="molecule type" value="Genomic_DNA"/>
</dbReference>
<dbReference type="PANTHER" id="PTHR47634">
    <property type="entry name" value="PROTEIN KINASE DOMAIN-CONTAINING PROTEIN-RELATED"/>
    <property type="match status" value="1"/>
</dbReference>
<reference evidence="10 11" key="1">
    <citation type="submission" date="2015-11" db="EMBL/GenBank/DDBJ databases">
        <title>Aspergillus lentulus strain IFM 54703T.</title>
        <authorList>
            <person name="Kusuya Y."/>
            <person name="Sakai K."/>
            <person name="Kamei K."/>
            <person name="Takahashi H."/>
            <person name="Yaguchi T."/>
        </authorList>
    </citation>
    <scope>NUCLEOTIDE SEQUENCE [LARGE SCALE GENOMIC DNA]</scope>
    <source>
        <strain evidence="10 11">IFM 54703</strain>
    </source>
</reference>
<keyword evidence="5 10" id="KW-0418">Kinase</keyword>
<sequence length="341" mass="38900">MEDLSVYHHGNLLHTQERLSSYRPGGYHPVCLGDTFKNGRYKIHHKLGWGGFSTVWLANDRENNQWVSLKILTADSSRGSRELRNLRRLEKQSQRSLSSKYTVQLFDAFTHQGPNGLHQCLVFELLGPSVDKVLTDYYDSGDTLETEDILRMTEQLLEAIQFIHDAGTGHGDISGGNIAFSCSNLSNVAEEDLFEVLGLPEIEELVRLDGKPLDKGLPKHMVKAAEWDEWVDEDEEDLRVLDLGEGFLQGHEPKSLSQPGQLQAPETIFGNSFDHRVDLWRAGCMIYSFVFRRSPFWYLDDDGALVEQMVGFVEKLPEVWQPAWDRLQLNSKHQIQPMEGE</sequence>
<comment type="caution">
    <text evidence="10">The sequence shown here is derived from an EMBL/GenBank/DDBJ whole genome shotgun (WGS) entry which is preliminary data.</text>
</comment>
<dbReference type="Gene3D" id="3.30.200.20">
    <property type="entry name" value="Phosphorylase Kinase, domain 1"/>
    <property type="match status" value="1"/>
</dbReference>
<dbReference type="AlphaFoldDB" id="A0AAN4PEZ5"/>
<dbReference type="Gene3D" id="1.10.510.10">
    <property type="entry name" value="Transferase(Phosphotransferase) domain 1"/>
    <property type="match status" value="1"/>
</dbReference>
<evidence type="ECO:0000256" key="5">
    <source>
        <dbReference type="ARBA" id="ARBA00022777"/>
    </source>
</evidence>
<keyword evidence="3" id="KW-0808">Transferase</keyword>
<feature type="domain" description="Protein kinase" evidence="9">
    <location>
        <begin position="41"/>
        <end position="341"/>
    </location>
</feature>
<evidence type="ECO:0000256" key="2">
    <source>
        <dbReference type="ARBA" id="ARBA00022527"/>
    </source>
</evidence>
<evidence type="ECO:0000256" key="7">
    <source>
        <dbReference type="ARBA" id="ARBA00047899"/>
    </source>
</evidence>
<evidence type="ECO:0000313" key="10">
    <source>
        <dbReference type="EMBL" id="GAQ05432.1"/>
    </source>
</evidence>
<evidence type="ECO:0000256" key="4">
    <source>
        <dbReference type="ARBA" id="ARBA00022741"/>
    </source>
</evidence>
<dbReference type="PROSITE" id="PS50011">
    <property type="entry name" value="PROTEIN_KINASE_DOM"/>
    <property type="match status" value="1"/>
</dbReference>
<dbReference type="InterPro" id="IPR000719">
    <property type="entry name" value="Prot_kinase_dom"/>
</dbReference>
<evidence type="ECO:0000256" key="8">
    <source>
        <dbReference type="ARBA" id="ARBA00048679"/>
    </source>
</evidence>
<dbReference type="GO" id="GO:0000245">
    <property type="term" value="P:spliceosomal complex assembly"/>
    <property type="evidence" value="ECO:0007669"/>
    <property type="project" value="TreeGrafter"/>
</dbReference>
<dbReference type="PANTHER" id="PTHR47634:SF9">
    <property type="entry name" value="PROTEIN KINASE DOMAIN-CONTAINING PROTEIN-RELATED"/>
    <property type="match status" value="1"/>
</dbReference>
<dbReference type="SUPFAM" id="SSF56112">
    <property type="entry name" value="Protein kinase-like (PK-like)"/>
    <property type="match status" value="1"/>
</dbReference>
<protein>
    <recommendedName>
        <fullName evidence="1">non-specific serine/threonine protein kinase</fullName>
        <ecNumber evidence="1">2.7.11.1</ecNumber>
    </recommendedName>
</protein>
<dbReference type="Proteomes" id="UP000051487">
    <property type="component" value="Unassembled WGS sequence"/>
</dbReference>
<evidence type="ECO:0000256" key="6">
    <source>
        <dbReference type="ARBA" id="ARBA00022840"/>
    </source>
</evidence>
<dbReference type="GO" id="GO:0050684">
    <property type="term" value="P:regulation of mRNA processing"/>
    <property type="evidence" value="ECO:0007669"/>
    <property type="project" value="TreeGrafter"/>
</dbReference>
<keyword evidence="6" id="KW-0067">ATP-binding</keyword>
<dbReference type="EC" id="2.7.11.1" evidence="1"/>
<gene>
    <name evidence="10" type="ORF">ALT_2753</name>
</gene>
<keyword evidence="2" id="KW-0723">Serine/threonine-protein kinase</keyword>
<proteinExistence type="predicted"/>
<dbReference type="Pfam" id="PF00069">
    <property type="entry name" value="Pkinase"/>
    <property type="match status" value="1"/>
</dbReference>
<organism evidence="10 11">
    <name type="scientific">Aspergillus lentulus</name>
    <dbReference type="NCBI Taxonomy" id="293939"/>
    <lineage>
        <taxon>Eukaryota</taxon>
        <taxon>Fungi</taxon>
        <taxon>Dikarya</taxon>
        <taxon>Ascomycota</taxon>
        <taxon>Pezizomycotina</taxon>
        <taxon>Eurotiomycetes</taxon>
        <taxon>Eurotiomycetidae</taxon>
        <taxon>Eurotiales</taxon>
        <taxon>Aspergillaceae</taxon>
        <taxon>Aspergillus</taxon>
        <taxon>Aspergillus subgen. Fumigati</taxon>
    </lineage>
</organism>
<comment type="catalytic activity">
    <reaction evidence="8">
        <text>L-seryl-[protein] + ATP = O-phospho-L-seryl-[protein] + ADP + H(+)</text>
        <dbReference type="Rhea" id="RHEA:17989"/>
        <dbReference type="Rhea" id="RHEA-COMP:9863"/>
        <dbReference type="Rhea" id="RHEA-COMP:11604"/>
        <dbReference type="ChEBI" id="CHEBI:15378"/>
        <dbReference type="ChEBI" id="CHEBI:29999"/>
        <dbReference type="ChEBI" id="CHEBI:30616"/>
        <dbReference type="ChEBI" id="CHEBI:83421"/>
        <dbReference type="ChEBI" id="CHEBI:456216"/>
        <dbReference type="EC" id="2.7.11.1"/>
    </reaction>
</comment>
<keyword evidence="4" id="KW-0547">Nucleotide-binding</keyword>
<dbReference type="GO" id="GO:0005524">
    <property type="term" value="F:ATP binding"/>
    <property type="evidence" value="ECO:0007669"/>
    <property type="project" value="UniProtKB-KW"/>
</dbReference>
<accession>A0AAN4PEZ5</accession>
<name>A0AAN4PEZ5_ASPLE</name>
<evidence type="ECO:0000313" key="11">
    <source>
        <dbReference type="Proteomes" id="UP000051487"/>
    </source>
</evidence>
<evidence type="ECO:0000256" key="1">
    <source>
        <dbReference type="ARBA" id="ARBA00012513"/>
    </source>
</evidence>